<reference evidence="2" key="1">
    <citation type="submission" date="2012-02" db="EMBL/GenBank/DDBJ databases">
        <title>The complete genome of Echinicola vietnamensis DSM 17526.</title>
        <authorList>
            <person name="Lucas S."/>
            <person name="Copeland A."/>
            <person name="Lapidus A."/>
            <person name="Glavina del Rio T."/>
            <person name="Dalin E."/>
            <person name="Tice H."/>
            <person name="Bruce D."/>
            <person name="Goodwin L."/>
            <person name="Pitluck S."/>
            <person name="Peters L."/>
            <person name="Ovchinnikova G."/>
            <person name="Teshima H."/>
            <person name="Kyrpides N."/>
            <person name="Mavromatis K."/>
            <person name="Ivanova N."/>
            <person name="Brettin T."/>
            <person name="Detter J.C."/>
            <person name="Han C."/>
            <person name="Larimer F."/>
            <person name="Land M."/>
            <person name="Hauser L."/>
            <person name="Markowitz V."/>
            <person name="Cheng J.-F."/>
            <person name="Hugenholtz P."/>
            <person name="Woyke T."/>
            <person name="Wu D."/>
            <person name="Brambilla E."/>
            <person name="Klenk H.-P."/>
            <person name="Eisen J.A."/>
        </authorList>
    </citation>
    <scope>NUCLEOTIDE SEQUENCE [LARGE SCALE GENOMIC DNA]</scope>
    <source>
        <strain evidence="2">DSM 17526 / LMG 23754 / KMM 6221</strain>
    </source>
</reference>
<protein>
    <submittedName>
        <fullName evidence="1">Uncharacterized protein</fullName>
    </submittedName>
</protein>
<evidence type="ECO:0000313" key="1">
    <source>
        <dbReference type="EMBL" id="AGA77455.1"/>
    </source>
</evidence>
<name>L0FXS5_ECHVK</name>
<accession>L0FXS5</accession>
<proteinExistence type="predicted"/>
<dbReference type="EMBL" id="CP003346">
    <property type="protein sequence ID" value="AGA77455.1"/>
    <property type="molecule type" value="Genomic_DNA"/>
</dbReference>
<organism evidence="1 2">
    <name type="scientific">Echinicola vietnamensis (strain DSM 17526 / LMG 23754 / KMM 6221)</name>
    <dbReference type="NCBI Taxonomy" id="926556"/>
    <lineage>
        <taxon>Bacteria</taxon>
        <taxon>Pseudomonadati</taxon>
        <taxon>Bacteroidota</taxon>
        <taxon>Cytophagia</taxon>
        <taxon>Cytophagales</taxon>
        <taxon>Cyclobacteriaceae</taxon>
        <taxon>Echinicola</taxon>
    </lineage>
</organism>
<dbReference type="Proteomes" id="UP000010796">
    <property type="component" value="Chromosome"/>
</dbReference>
<dbReference type="STRING" id="926556.Echvi_1184"/>
<dbReference type="AlphaFoldDB" id="L0FXS5"/>
<dbReference type="HOGENOM" id="CLU_3288648_0_0_10"/>
<gene>
    <name evidence="1" type="ordered locus">Echvi_1184</name>
</gene>
<evidence type="ECO:0000313" key="2">
    <source>
        <dbReference type="Proteomes" id="UP000010796"/>
    </source>
</evidence>
<dbReference type="KEGG" id="evi:Echvi_1184"/>
<sequence length="40" mass="4565">MKTIISLVALLLLATLRGRVLAQENPKKWDHLKSQLHSLQ</sequence>
<keyword evidence="2" id="KW-1185">Reference proteome</keyword>